<evidence type="ECO:0000313" key="10">
    <source>
        <dbReference type="Proteomes" id="UP000663845"/>
    </source>
</evidence>
<dbReference type="SUPFAM" id="SSF57667">
    <property type="entry name" value="beta-beta-alpha zinc fingers"/>
    <property type="match status" value="1"/>
</dbReference>
<gene>
    <name evidence="8" type="ORF">JYZ213_LOCUS41996</name>
    <name evidence="9" type="ORF">OXD698_LOCUS1477</name>
</gene>
<dbReference type="InterPro" id="IPR051520">
    <property type="entry name" value="Elbow/Noc_ZnFinger"/>
</dbReference>
<evidence type="ECO:0000256" key="4">
    <source>
        <dbReference type="ARBA" id="ARBA00022833"/>
    </source>
</evidence>
<dbReference type="InterPro" id="IPR013087">
    <property type="entry name" value="Znf_C2H2_type"/>
</dbReference>
<proteinExistence type="inferred from homology"/>
<dbReference type="GO" id="GO:0008270">
    <property type="term" value="F:zinc ion binding"/>
    <property type="evidence" value="ECO:0007669"/>
    <property type="project" value="UniProtKB-KW"/>
</dbReference>
<dbReference type="Proteomes" id="UP000663844">
    <property type="component" value="Unassembled WGS sequence"/>
</dbReference>
<dbReference type="EMBL" id="CAJOAZ010000042">
    <property type="protein sequence ID" value="CAF3503852.1"/>
    <property type="molecule type" value="Genomic_DNA"/>
</dbReference>
<dbReference type="EMBL" id="CAJNOG010001837">
    <property type="protein sequence ID" value="CAF1474308.1"/>
    <property type="molecule type" value="Genomic_DNA"/>
</dbReference>
<reference evidence="8" key="1">
    <citation type="submission" date="2021-02" db="EMBL/GenBank/DDBJ databases">
        <authorList>
            <person name="Nowell W R."/>
        </authorList>
    </citation>
    <scope>NUCLEOTIDE SEQUENCE</scope>
</reference>
<keyword evidence="2" id="KW-0479">Metal-binding</keyword>
<dbReference type="GO" id="GO:0045892">
    <property type="term" value="P:negative regulation of DNA-templated transcription"/>
    <property type="evidence" value="ECO:0007669"/>
    <property type="project" value="TreeGrafter"/>
</dbReference>
<evidence type="ECO:0000256" key="3">
    <source>
        <dbReference type="ARBA" id="ARBA00022771"/>
    </source>
</evidence>
<evidence type="ECO:0000256" key="2">
    <source>
        <dbReference type="ARBA" id="ARBA00022723"/>
    </source>
</evidence>
<evidence type="ECO:0000256" key="1">
    <source>
        <dbReference type="ARBA" id="ARBA00010144"/>
    </source>
</evidence>
<evidence type="ECO:0000259" key="7">
    <source>
        <dbReference type="PROSITE" id="PS50157"/>
    </source>
</evidence>
<evidence type="ECO:0000313" key="9">
    <source>
        <dbReference type="EMBL" id="CAF3503852.1"/>
    </source>
</evidence>
<dbReference type="Proteomes" id="UP000663845">
    <property type="component" value="Unassembled WGS sequence"/>
</dbReference>
<feature type="compositionally biased region" description="Polar residues" evidence="6">
    <location>
        <begin position="83"/>
        <end position="93"/>
    </location>
</feature>
<protein>
    <recommendedName>
        <fullName evidence="7">C2H2-type domain-containing protein</fullName>
    </recommendedName>
</protein>
<name>A0A815RBF2_9BILA</name>
<keyword evidence="4" id="KW-0862">Zinc</keyword>
<dbReference type="PROSITE" id="PS50157">
    <property type="entry name" value="ZINC_FINGER_C2H2_2"/>
    <property type="match status" value="1"/>
</dbReference>
<dbReference type="PANTHER" id="PTHR12522:SF4">
    <property type="entry name" value="ZINC FINGER PROTEIN ELBOW"/>
    <property type="match status" value="1"/>
</dbReference>
<sequence>MSSTTTTNTYIKLDYIQPSSSQTYDSSQSPLALLAQTCSSIGKDSSSPIVNSTPSIITSLVTKSSSNISNFDKSLSSTKRLVPSQINQTNKKSSLPLKSPTISSTNQSNYFSSLTDPTNSVASLLLRSSLAYLASQQHSYSTSCTIPGCLQCETTRYILSNSIDNQPYICHWYSCNARFSSNHDLIEHIRYNHSLSKKSDHYRFHPYLRSLKMTNNNDQLPYFYPHLSLSPMTETTKRTNINPNNNN</sequence>
<accession>A0A815RBF2</accession>
<organism evidence="8 10">
    <name type="scientific">Adineta steineri</name>
    <dbReference type="NCBI Taxonomy" id="433720"/>
    <lineage>
        <taxon>Eukaryota</taxon>
        <taxon>Metazoa</taxon>
        <taxon>Spiralia</taxon>
        <taxon>Gnathifera</taxon>
        <taxon>Rotifera</taxon>
        <taxon>Eurotatoria</taxon>
        <taxon>Bdelloidea</taxon>
        <taxon>Adinetida</taxon>
        <taxon>Adinetidae</taxon>
        <taxon>Adineta</taxon>
    </lineage>
</organism>
<evidence type="ECO:0000313" key="8">
    <source>
        <dbReference type="EMBL" id="CAF1474308.1"/>
    </source>
</evidence>
<feature type="domain" description="C2H2-type" evidence="7">
    <location>
        <begin position="168"/>
        <end position="198"/>
    </location>
</feature>
<evidence type="ECO:0000256" key="6">
    <source>
        <dbReference type="SAM" id="MobiDB-lite"/>
    </source>
</evidence>
<dbReference type="GO" id="GO:0005634">
    <property type="term" value="C:nucleus"/>
    <property type="evidence" value="ECO:0007669"/>
    <property type="project" value="TreeGrafter"/>
</dbReference>
<dbReference type="PROSITE" id="PS00028">
    <property type="entry name" value="ZINC_FINGER_C2H2_1"/>
    <property type="match status" value="1"/>
</dbReference>
<keyword evidence="3 5" id="KW-0863">Zinc-finger</keyword>
<dbReference type="AlphaFoldDB" id="A0A815RBF2"/>
<comment type="caution">
    <text evidence="8">The sequence shown here is derived from an EMBL/GenBank/DDBJ whole genome shotgun (WGS) entry which is preliminary data.</text>
</comment>
<dbReference type="InterPro" id="IPR036236">
    <property type="entry name" value="Znf_C2H2_sf"/>
</dbReference>
<comment type="similarity">
    <text evidence="1">Belongs to the Elbow/Noc family.</text>
</comment>
<evidence type="ECO:0000256" key="5">
    <source>
        <dbReference type="PROSITE-ProRule" id="PRU00042"/>
    </source>
</evidence>
<feature type="region of interest" description="Disordered" evidence="6">
    <location>
        <begin position="83"/>
        <end position="102"/>
    </location>
</feature>
<dbReference type="PANTHER" id="PTHR12522">
    <property type="entry name" value="ZINC-FINGER PROTEIN NOLZ1-RELATED"/>
    <property type="match status" value="1"/>
</dbReference>